<sequence length="29" mass="3346">EERFPVDGLSGEPNYRRVDNRDLLLGGDR</sequence>
<organism evidence="2 3">
    <name type="scientific">Halorubrum coriense DSM 10284</name>
    <dbReference type="NCBI Taxonomy" id="1227466"/>
    <lineage>
        <taxon>Archaea</taxon>
        <taxon>Methanobacteriati</taxon>
        <taxon>Methanobacteriota</taxon>
        <taxon>Stenosarchaea group</taxon>
        <taxon>Halobacteria</taxon>
        <taxon>Halobacteriales</taxon>
        <taxon>Haloferacaceae</taxon>
        <taxon>Halorubrum</taxon>
    </lineage>
</organism>
<feature type="region of interest" description="Disordered" evidence="1">
    <location>
        <begin position="1"/>
        <end position="29"/>
    </location>
</feature>
<feature type="compositionally biased region" description="Basic and acidic residues" evidence="1">
    <location>
        <begin position="14"/>
        <end position="29"/>
    </location>
</feature>
<feature type="non-terminal residue" evidence="2">
    <location>
        <position position="1"/>
    </location>
</feature>
<dbReference type="STRING" id="1227466.C464_10203"/>
<dbReference type="EMBL" id="AOJL01000038">
    <property type="protein sequence ID" value="ELZ46804.1"/>
    <property type="molecule type" value="Genomic_DNA"/>
</dbReference>
<protein>
    <submittedName>
        <fullName evidence="2">Uncharacterized protein</fullName>
    </submittedName>
</protein>
<proteinExistence type="predicted"/>
<reference evidence="2 3" key="1">
    <citation type="journal article" date="2014" name="PLoS Genet.">
        <title>Phylogenetically driven sequencing of extremely halophilic archaea reveals strategies for static and dynamic osmo-response.</title>
        <authorList>
            <person name="Becker E.A."/>
            <person name="Seitzer P.M."/>
            <person name="Tritt A."/>
            <person name="Larsen D."/>
            <person name="Krusor M."/>
            <person name="Yao A.I."/>
            <person name="Wu D."/>
            <person name="Madern D."/>
            <person name="Eisen J.A."/>
            <person name="Darling A.E."/>
            <person name="Facciotti M.T."/>
        </authorList>
    </citation>
    <scope>NUCLEOTIDE SEQUENCE [LARGE SCALE GENOMIC DNA]</scope>
    <source>
        <strain evidence="2 3">DSM 10284</strain>
    </source>
</reference>
<name>M0EK53_9EURY</name>
<comment type="caution">
    <text evidence="2">The sequence shown here is derived from an EMBL/GenBank/DDBJ whole genome shotgun (WGS) entry which is preliminary data.</text>
</comment>
<gene>
    <name evidence="2" type="ORF">C464_10203</name>
</gene>
<dbReference type="AlphaFoldDB" id="M0EK53"/>
<keyword evidence="3" id="KW-1185">Reference proteome</keyword>
<evidence type="ECO:0000313" key="2">
    <source>
        <dbReference type="EMBL" id="ELZ46804.1"/>
    </source>
</evidence>
<dbReference type="Proteomes" id="UP000011509">
    <property type="component" value="Unassembled WGS sequence"/>
</dbReference>
<evidence type="ECO:0000256" key="1">
    <source>
        <dbReference type="SAM" id="MobiDB-lite"/>
    </source>
</evidence>
<evidence type="ECO:0000313" key="3">
    <source>
        <dbReference type="Proteomes" id="UP000011509"/>
    </source>
</evidence>
<accession>M0EK53</accession>